<name>E9I0M2_DAPPU</name>
<evidence type="ECO:0000313" key="6">
    <source>
        <dbReference type="EMBL" id="EFX62458.1"/>
    </source>
</evidence>
<keyword evidence="2" id="KW-0479">Metal-binding</keyword>
<reference evidence="6 7" key="1">
    <citation type="journal article" date="2011" name="Science">
        <title>The ecoresponsive genome of Daphnia pulex.</title>
        <authorList>
            <person name="Colbourne J.K."/>
            <person name="Pfrender M.E."/>
            <person name="Gilbert D."/>
            <person name="Thomas W.K."/>
            <person name="Tucker A."/>
            <person name="Oakley T.H."/>
            <person name="Tokishita S."/>
            <person name="Aerts A."/>
            <person name="Arnold G.J."/>
            <person name="Basu M.K."/>
            <person name="Bauer D.J."/>
            <person name="Caceres C.E."/>
            <person name="Carmel L."/>
            <person name="Casola C."/>
            <person name="Choi J.H."/>
            <person name="Detter J.C."/>
            <person name="Dong Q."/>
            <person name="Dusheyko S."/>
            <person name="Eads B.D."/>
            <person name="Frohlich T."/>
            <person name="Geiler-Samerotte K.A."/>
            <person name="Gerlach D."/>
            <person name="Hatcher P."/>
            <person name="Jogdeo S."/>
            <person name="Krijgsveld J."/>
            <person name="Kriventseva E.V."/>
            <person name="Kultz D."/>
            <person name="Laforsch C."/>
            <person name="Lindquist E."/>
            <person name="Lopez J."/>
            <person name="Manak J.R."/>
            <person name="Muller J."/>
            <person name="Pangilinan J."/>
            <person name="Patwardhan R.P."/>
            <person name="Pitluck S."/>
            <person name="Pritham E.J."/>
            <person name="Rechtsteiner A."/>
            <person name="Rho M."/>
            <person name="Rogozin I.B."/>
            <person name="Sakarya O."/>
            <person name="Salamov A."/>
            <person name="Schaack S."/>
            <person name="Shapiro H."/>
            <person name="Shiga Y."/>
            <person name="Skalitzky C."/>
            <person name="Smith Z."/>
            <person name="Souvorov A."/>
            <person name="Sung W."/>
            <person name="Tang Z."/>
            <person name="Tsuchiya D."/>
            <person name="Tu H."/>
            <person name="Vos H."/>
            <person name="Wang M."/>
            <person name="Wolf Y.I."/>
            <person name="Yamagata H."/>
            <person name="Yamada T."/>
            <person name="Ye Y."/>
            <person name="Shaw J.R."/>
            <person name="Andrews J."/>
            <person name="Crease T.J."/>
            <person name="Tang H."/>
            <person name="Lucas S.M."/>
            <person name="Robertson H.M."/>
            <person name="Bork P."/>
            <person name="Koonin E.V."/>
            <person name="Zdobnov E.M."/>
            <person name="Grigoriev I.V."/>
            <person name="Lynch M."/>
            <person name="Boore J.L."/>
        </authorList>
    </citation>
    <scope>NUCLEOTIDE SEQUENCE [LARGE SCALE GENOMIC DNA]</scope>
</reference>
<evidence type="ECO:0000313" key="7">
    <source>
        <dbReference type="Proteomes" id="UP000000305"/>
    </source>
</evidence>
<gene>
    <name evidence="6" type="ORF">DAPPUDRAFT_301245</name>
</gene>
<dbReference type="Proteomes" id="UP000000305">
    <property type="component" value="Unassembled WGS sequence"/>
</dbReference>
<keyword evidence="3" id="KW-0862">Zinc</keyword>
<sequence length="222" mass="24435">MTKLTDDELRPTGKRCCSPWKSVPFGMWYFNWIRSSLNTAGIEPGSTVAIWGLGAVGLAVAMGCQQAVASRIIGVDINPVKLSFATLTAKKFRVTEFVNPKDHEKPIQTVLVDMTDGGVDYSFECIGNVACMSCIGVLPSRLESFCCYIGVAASSLEISTRPFQLVTGRVWKGTAFGGWKSRDSVPRLVEDYLNKKVKVDEFVSHDVPYEEINNAFHLMHSG</sequence>
<dbReference type="InParanoid" id="E9I0M2"/>
<dbReference type="PhylomeDB" id="E9I0M2"/>
<feature type="domain" description="Alcohol dehydrogenase-like C-terminal" evidence="5">
    <location>
        <begin position="55"/>
        <end position="183"/>
    </location>
</feature>
<dbReference type="SUPFAM" id="SSF51735">
    <property type="entry name" value="NAD(P)-binding Rossmann-fold domains"/>
    <property type="match status" value="1"/>
</dbReference>
<dbReference type="GO" id="GO:0005829">
    <property type="term" value="C:cytosol"/>
    <property type="evidence" value="ECO:0000318"/>
    <property type="project" value="GO_Central"/>
</dbReference>
<dbReference type="STRING" id="6669.E9I0M2"/>
<dbReference type="HOGENOM" id="CLU_026673_14_3_1"/>
<dbReference type="AlphaFoldDB" id="E9I0M2"/>
<accession>E9I0M2</accession>
<organism evidence="6 7">
    <name type="scientific">Daphnia pulex</name>
    <name type="common">Water flea</name>
    <dbReference type="NCBI Taxonomy" id="6669"/>
    <lineage>
        <taxon>Eukaryota</taxon>
        <taxon>Metazoa</taxon>
        <taxon>Ecdysozoa</taxon>
        <taxon>Arthropoda</taxon>
        <taxon>Crustacea</taxon>
        <taxon>Branchiopoda</taxon>
        <taxon>Diplostraca</taxon>
        <taxon>Cladocera</taxon>
        <taxon>Anomopoda</taxon>
        <taxon>Daphniidae</taxon>
        <taxon>Daphnia</taxon>
    </lineage>
</organism>
<dbReference type="OrthoDB" id="417550at2759"/>
<dbReference type="Pfam" id="PF00107">
    <property type="entry name" value="ADH_zinc_N"/>
    <property type="match status" value="1"/>
</dbReference>
<dbReference type="EMBL" id="GL733577">
    <property type="protein sequence ID" value="EFX62458.1"/>
    <property type="molecule type" value="Genomic_DNA"/>
</dbReference>
<evidence type="ECO:0000256" key="4">
    <source>
        <dbReference type="ARBA" id="ARBA00023027"/>
    </source>
</evidence>
<dbReference type="FunFam" id="3.40.50.720:FF:001744">
    <property type="entry name" value="Uncharacterized protein"/>
    <property type="match status" value="1"/>
</dbReference>
<dbReference type="InterPro" id="IPR036291">
    <property type="entry name" value="NAD(P)-bd_dom_sf"/>
</dbReference>
<dbReference type="Gene3D" id="3.90.180.10">
    <property type="entry name" value="Medium-chain alcohol dehydrogenases, catalytic domain"/>
    <property type="match status" value="1"/>
</dbReference>
<dbReference type="PANTHER" id="PTHR43880">
    <property type="entry name" value="ALCOHOL DEHYDROGENASE"/>
    <property type="match status" value="1"/>
</dbReference>
<dbReference type="PANTHER" id="PTHR43880:SF12">
    <property type="entry name" value="ALCOHOL DEHYDROGENASE CLASS-3"/>
    <property type="match status" value="1"/>
</dbReference>
<dbReference type="GO" id="GO:0004022">
    <property type="term" value="F:alcohol dehydrogenase (NAD+) activity"/>
    <property type="evidence" value="ECO:0000318"/>
    <property type="project" value="GO_Central"/>
</dbReference>
<evidence type="ECO:0000259" key="5">
    <source>
        <dbReference type="Pfam" id="PF00107"/>
    </source>
</evidence>
<keyword evidence="4" id="KW-0520">NAD</keyword>
<evidence type="ECO:0000256" key="3">
    <source>
        <dbReference type="ARBA" id="ARBA00022833"/>
    </source>
</evidence>
<protein>
    <recommendedName>
        <fullName evidence="5">Alcohol dehydrogenase-like C-terminal domain-containing protein</fullName>
    </recommendedName>
</protein>
<dbReference type="GO" id="GO:0046294">
    <property type="term" value="P:formaldehyde catabolic process"/>
    <property type="evidence" value="ECO:0000318"/>
    <property type="project" value="GO_Central"/>
</dbReference>
<proteinExistence type="predicted"/>
<dbReference type="GO" id="GO:0051903">
    <property type="term" value="F:S-(hydroxymethyl)glutathione dehydrogenase [NAD(P)+] activity"/>
    <property type="evidence" value="ECO:0000318"/>
    <property type="project" value="GO_Central"/>
</dbReference>
<dbReference type="eggNOG" id="KOG0022">
    <property type="taxonomic scope" value="Eukaryota"/>
</dbReference>
<dbReference type="KEGG" id="dpx:DAPPUDRAFT_301245"/>
<dbReference type="Gene3D" id="3.40.50.720">
    <property type="entry name" value="NAD(P)-binding Rossmann-like Domain"/>
    <property type="match status" value="1"/>
</dbReference>
<evidence type="ECO:0000256" key="2">
    <source>
        <dbReference type="ARBA" id="ARBA00022723"/>
    </source>
</evidence>
<comment type="cofactor">
    <cofactor evidence="1">
        <name>Zn(2+)</name>
        <dbReference type="ChEBI" id="CHEBI:29105"/>
    </cofactor>
</comment>
<dbReference type="InterPro" id="IPR013149">
    <property type="entry name" value="ADH-like_C"/>
</dbReference>
<dbReference type="GO" id="GO:0008270">
    <property type="term" value="F:zinc ion binding"/>
    <property type="evidence" value="ECO:0000318"/>
    <property type="project" value="GO_Central"/>
</dbReference>
<evidence type="ECO:0000256" key="1">
    <source>
        <dbReference type="ARBA" id="ARBA00001947"/>
    </source>
</evidence>
<keyword evidence="7" id="KW-1185">Reference proteome</keyword>